<evidence type="ECO:0000313" key="4">
    <source>
        <dbReference type="Proteomes" id="UP000324897"/>
    </source>
</evidence>
<dbReference type="PANTHER" id="PTHR27006">
    <property type="entry name" value="PROMASTIGOTE SURFACE ANTIGEN PROTEIN PSA"/>
    <property type="match status" value="1"/>
</dbReference>
<dbReference type="InterPro" id="IPR001245">
    <property type="entry name" value="Ser-Thr/Tyr_kinase_cat_dom"/>
</dbReference>
<dbReference type="OrthoDB" id="8891264at2759"/>
<dbReference type="Gene3D" id="1.10.510.10">
    <property type="entry name" value="Transferase(Phosphotransferase) domain 1"/>
    <property type="match status" value="1"/>
</dbReference>
<dbReference type="Gene3D" id="3.30.200.20">
    <property type="entry name" value="Phosphorylase Kinase, domain 1"/>
    <property type="match status" value="1"/>
</dbReference>
<evidence type="ECO:0000256" key="1">
    <source>
        <dbReference type="PROSITE-ProRule" id="PRU10141"/>
    </source>
</evidence>
<accession>A0A5J9UJX1</accession>
<dbReference type="SUPFAM" id="SSF56112">
    <property type="entry name" value="Protein kinase-like (PK-like)"/>
    <property type="match status" value="1"/>
</dbReference>
<reference evidence="3 4" key="1">
    <citation type="journal article" date="2019" name="Sci. Rep.">
        <title>A high-quality genome of Eragrostis curvula grass provides insights into Poaceae evolution and supports new strategies to enhance forage quality.</title>
        <authorList>
            <person name="Carballo J."/>
            <person name="Santos B.A.C.M."/>
            <person name="Zappacosta D."/>
            <person name="Garbus I."/>
            <person name="Selva J.P."/>
            <person name="Gallo C.A."/>
            <person name="Diaz A."/>
            <person name="Albertini E."/>
            <person name="Caccamo M."/>
            <person name="Echenique V."/>
        </authorList>
    </citation>
    <scope>NUCLEOTIDE SEQUENCE [LARGE SCALE GENOMIC DNA]</scope>
    <source>
        <strain evidence="4">cv. Victoria</strain>
        <tissue evidence="3">Leaf</tissue>
    </source>
</reference>
<feature type="binding site" evidence="1">
    <location>
        <position position="230"/>
    </location>
    <ligand>
        <name>ATP</name>
        <dbReference type="ChEBI" id="CHEBI:30616"/>
    </ligand>
</feature>
<evidence type="ECO:0000259" key="2">
    <source>
        <dbReference type="PROSITE" id="PS50011"/>
    </source>
</evidence>
<feature type="non-terminal residue" evidence="3">
    <location>
        <position position="1"/>
    </location>
</feature>
<dbReference type="Proteomes" id="UP000324897">
    <property type="component" value="Chromosome 2"/>
</dbReference>
<protein>
    <recommendedName>
        <fullName evidence="2">Protein kinase domain-containing protein</fullName>
    </recommendedName>
</protein>
<dbReference type="InterPro" id="IPR059179">
    <property type="entry name" value="MLKL-like_MCAfunc"/>
</dbReference>
<dbReference type="CDD" id="cd21037">
    <property type="entry name" value="MLKL_NTD"/>
    <property type="match status" value="1"/>
</dbReference>
<dbReference type="AlphaFoldDB" id="A0A5J9UJX1"/>
<dbReference type="PROSITE" id="PS00107">
    <property type="entry name" value="PROTEIN_KINASE_ATP"/>
    <property type="match status" value="1"/>
</dbReference>
<keyword evidence="1" id="KW-0547">Nucleotide-binding</keyword>
<keyword evidence="4" id="KW-1185">Reference proteome</keyword>
<dbReference type="PROSITE" id="PS50011">
    <property type="entry name" value="PROTEIN_KINASE_DOM"/>
    <property type="match status" value="1"/>
</dbReference>
<dbReference type="InterPro" id="IPR017441">
    <property type="entry name" value="Protein_kinase_ATP_BS"/>
</dbReference>
<dbReference type="Pfam" id="PF07714">
    <property type="entry name" value="PK_Tyr_Ser-Thr"/>
    <property type="match status" value="1"/>
</dbReference>
<dbReference type="Gramene" id="TVU23588">
    <property type="protein sequence ID" value="TVU23588"/>
    <property type="gene ID" value="EJB05_25962"/>
</dbReference>
<evidence type="ECO:0000313" key="3">
    <source>
        <dbReference type="EMBL" id="TVU23588.1"/>
    </source>
</evidence>
<dbReference type="FunFam" id="3.30.200.20:FF:000466">
    <property type="entry name" value="Putative LRR receptor-like serine/threonine-protein kinase"/>
    <property type="match status" value="1"/>
</dbReference>
<gene>
    <name evidence="3" type="ORF">EJB05_25962</name>
</gene>
<dbReference type="PANTHER" id="PTHR27006:SF614">
    <property type="entry name" value="PROTEIN KINASE DOMAIN-CONTAINING PROTEIN"/>
    <property type="match status" value="1"/>
</dbReference>
<proteinExistence type="predicted"/>
<dbReference type="InterPro" id="IPR000719">
    <property type="entry name" value="Prot_kinase_dom"/>
</dbReference>
<dbReference type="InterPro" id="IPR011009">
    <property type="entry name" value="Kinase-like_dom_sf"/>
</dbReference>
<dbReference type="InterPro" id="IPR045766">
    <property type="entry name" value="MCAfunc"/>
</dbReference>
<dbReference type="InterPro" id="IPR036537">
    <property type="entry name" value="Adaptor_Cbl_N_dom_sf"/>
</dbReference>
<comment type="caution">
    <text evidence="3">The sequence shown here is derived from an EMBL/GenBank/DDBJ whole genome shotgun (WGS) entry which is preliminary data.</text>
</comment>
<name>A0A5J9UJX1_9POAL</name>
<dbReference type="GO" id="GO:0004672">
    <property type="term" value="F:protein kinase activity"/>
    <property type="evidence" value="ECO:0007669"/>
    <property type="project" value="InterPro"/>
</dbReference>
<dbReference type="Pfam" id="PF19584">
    <property type="entry name" value="MCAfunc"/>
    <property type="match status" value="1"/>
</dbReference>
<dbReference type="Gene3D" id="1.20.930.20">
    <property type="entry name" value="Adaptor protein Cbl, N-terminal domain"/>
    <property type="match status" value="1"/>
</dbReference>
<feature type="domain" description="Protein kinase" evidence="2">
    <location>
        <begin position="202"/>
        <end position="431"/>
    </location>
</feature>
<organism evidence="3 4">
    <name type="scientific">Eragrostis curvula</name>
    <name type="common">weeping love grass</name>
    <dbReference type="NCBI Taxonomy" id="38414"/>
    <lineage>
        <taxon>Eukaryota</taxon>
        <taxon>Viridiplantae</taxon>
        <taxon>Streptophyta</taxon>
        <taxon>Embryophyta</taxon>
        <taxon>Tracheophyta</taxon>
        <taxon>Spermatophyta</taxon>
        <taxon>Magnoliopsida</taxon>
        <taxon>Liliopsida</taxon>
        <taxon>Poales</taxon>
        <taxon>Poaceae</taxon>
        <taxon>PACMAD clade</taxon>
        <taxon>Chloridoideae</taxon>
        <taxon>Eragrostideae</taxon>
        <taxon>Eragrostidinae</taxon>
        <taxon>Eragrostis</taxon>
    </lineage>
</organism>
<dbReference type="GO" id="GO:0007166">
    <property type="term" value="P:cell surface receptor signaling pathway"/>
    <property type="evidence" value="ECO:0007669"/>
    <property type="project" value="InterPro"/>
</dbReference>
<dbReference type="EMBL" id="RWGY01000013">
    <property type="protein sequence ID" value="TVU23588.1"/>
    <property type="molecule type" value="Genomic_DNA"/>
</dbReference>
<sequence length="431" mass="48928">MDITKLAGVDAVKLVMMILQAAQKVRHNKKTCQQLVHHVQIIGDLLKKLQRSEMMQQPEIRNGLNKLEEILREAYMLVTSCQNNNYIYHLVMSGKQAEQFRVLQNRIASCLQVFPLISHIDTTDRLDQILEIIQPTRSKAIKQVPRLITRCSNPSATRCLPSDASTSRVEVEECSVVQRCPLQLYCAGSFNLTQLIDATNNFSHENQIGQGTFGCVYKGRLHNGLEVAVKRCFQLSSSPNQMDVQDLEFQNEICFLTKLQHTNIIRLLGYCIHGKENILVYEYMSNGSFDAFISGMFSLLLHLSSRLIFLCSLNNVIGVAFCSGFIAPECRERRLFSIKSDVYGFGALFLEAWHLWRAGRLIKFADSPPVDESERMEILRCIQIALLCVEENPAYRPSMQEVVLMLSCPSAALPMPQRPAYLRTEMARAQS</sequence>
<keyword evidence="1" id="KW-0067">ATP-binding</keyword>
<dbReference type="GO" id="GO:0005524">
    <property type="term" value="F:ATP binding"/>
    <property type="evidence" value="ECO:0007669"/>
    <property type="project" value="UniProtKB-UniRule"/>
</dbReference>